<reference evidence="1 2" key="1">
    <citation type="submission" date="2015-06" db="EMBL/GenBank/DDBJ databases">
        <authorList>
            <person name="Hoefler B.C."/>
            <person name="Straight P.D."/>
        </authorList>
    </citation>
    <scope>NUCLEOTIDE SEQUENCE [LARGE SCALE GENOMIC DNA]</scope>
    <source>
        <strain evidence="1 2">NRRL 3427</strain>
    </source>
</reference>
<dbReference type="PATRIC" id="fig|1938.6.peg.3904"/>
<dbReference type="Pfam" id="PF10604">
    <property type="entry name" value="Polyketide_cyc2"/>
    <property type="match status" value="1"/>
</dbReference>
<dbReference type="Gene3D" id="3.30.530.20">
    <property type="match status" value="1"/>
</dbReference>
<dbReference type="OrthoDB" id="156693at2"/>
<dbReference type="RefSeq" id="WP_033203983.1">
    <property type="nucleotide sequence ID" value="NZ_LGUP01000165.1"/>
</dbReference>
<organism evidence="1 2">
    <name type="scientific">Streptomyces viridochromogenes</name>
    <dbReference type="NCBI Taxonomy" id="1938"/>
    <lineage>
        <taxon>Bacteria</taxon>
        <taxon>Bacillati</taxon>
        <taxon>Actinomycetota</taxon>
        <taxon>Actinomycetes</taxon>
        <taxon>Kitasatosporales</taxon>
        <taxon>Streptomycetaceae</taxon>
        <taxon>Streptomyces</taxon>
    </lineage>
</organism>
<gene>
    <name evidence="1" type="ORF">ADK34_18085</name>
</gene>
<accession>A0A0L8KGX4</accession>
<dbReference type="Proteomes" id="UP000037023">
    <property type="component" value="Unassembled WGS sequence"/>
</dbReference>
<dbReference type="AlphaFoldDB" id="A0A0L8KGX4"/>
<dbReference type="EMBL" id="LGUP01000165">
    <property type="protein sequence ID" value="KOG25193.1"/>
    <property type="molecule type" value="Genomic_DNA"/>
</dbReference>
<dbReference type="InterPro" id="IPR023393">
    <property type="entry name" value="START-like_dom_sf"/>
</dbReference>
<protein>
    <submittedName>
        <fullName evidence="1">Molecular chaperone Hsp90</fullName>
    </submittedName>
</protein>
<comment type="caution">
    <text evidence="1">The sequence shown here is derived from an EMBL/GenBank/DDBJ whole genome shotgun (WGS) entry which is preliminary data.</text>
</comment>
<dbReference type="SUPFAM" id="SSF55961">
    <property type="entry name" value="Bet v1-like"/>
    <property type="match status" value="1"/>
</dbReference>
<sequence>MPKLFHTGPSLEALHEQYAKRRRIDAAAPVTSASEIRVEAPAERGWQVLSDLTGWAGIRPGHRLLKLDQGVAVDARFTWAIGRNRIHSRFAVVDPARELTWTGVSMGVKAVDRNLLTPTGDGATLYRLEESMAAPLIPLFFGEARLRAQHEQFLSAVKQAAERPA</sequence>
<dbReference type="InterPro" id="IPR019587">
    <property type="entry name" value="Polyketide_cyclase/dehydratase"/>
</dbReference>
<evidence type="ECO:0000313" key="1">
    <source>
        <dbReference type="EMBL" id="KOG25193.1"/>
    </source>
</evidence>
<name>A0A0L8KGX4_STRVR</name>
<evidence type="ECO:0000313" key="2">
    <source>
        <dbReference type="Proteomes" id="UP000037023"/>
    </source>
</evidence>
<proteinExistence type="predicted"/>